<dbReference type="GO" id="GO:0001671">
    <property type="term" value="F:ATPase activator activity"/>
    <property type="evidence" value="ECO:0007669"/>
    <property type="project" value="InterPro"/>
</dbReference>
<evidence type="ECO:0000256" key="1">
    <source>
        <dbReference type="ARBA" id="ARBA00010476"/>
    </source>
</evidence>
<dbReference type="Gene3D" id="1.20.1280.20">
    <property type="entry name" value="HscB, C-terminal domain"/>
    <property type="match status" value="1"/>
</dbReference>
<gene>
    <name evidence="4 6" type="primary">hscB</name>
    <name evidence="6" type="ORF">J0I24_01810</name>
</gene>
<dbReference type="HAMAP" id="MF_00682">
    <property type="entry name" value="HscB"/>
    <property type="match status" value="1"/>
</dbReference>
<comment type="caution">
    <text evidence="6">The sequence shown here is derived from an EMBL/GenBank/DDBJ whole genome shotgun (WGS) entry which is preliminary data.</text>
</comment>
<dbReference type="Proteomes" id="UP000664800">
    <property type="component" value="Unassembled WGS sequence"/>
</dbReference>
<proteinExistence type="inferred from homology"/>
<dbReference type="GO" id="GO:0006457">
    <property type="term" value="P:protein folding"/>
    <property type="evidence" value="ECO:0007669"/>
    <property type="project" value="UniProtKB-UniRule"/>
</dbReference>
<dbReference type="NCBIfam" id="TIGR00714">
    <property type="entry name" value="hscB"/>
    <property type="match status" value="1"/>
</dbReference>
<dbReference type="Gene3D" id="1.10.287.110">
    <property type="entry name" value="DnaJ domain"/>
    <property type="match status" value="1"/>
</dbReference>
<comment type="function">
    <text evidence="3 4">Co-chaperone involved in the maturation of iron-sulfur cluster-containing proteins. Seems to help targeting proteins to be folded toward HscA.</text>
</comment>
<dbReference type="EMBL" id="JAFKMR010000010">
    <property type="protein sequence ID" value="MBN8743021.1"/>
    <property type="molecule type" value="Genomic_DNA"/>
</dbReference>
<organism evidence="6 7">
    <name type="scientific">Thiomonas arsenitoxydans (strain DSM 22701 / CIP 110005 / 3As)</name>
    <dbReference type="NCBI Taxonomy" id="426114"/>
    <lineage>
        <taxon>Bacteria</taxon>
        <taxon>Pseudomonadati</taxon>
        <taxon>Pseudomonadota</taxon>
        <taxon>Betaproteobacteria</taxon>
        <taxon>Burkholderiales</taxon>
        <taxon>Thiomonas</taxon>
    </lineage>
</organism>
<dbReference type="InterPro" id="IPR036869">
    <property type="entry name" value="J_dom_sf"/>
</dbReference>
<dbReference type="InterPro" id="IPR009073">
    <property type="entry name" value="HscB_oligo_C"/>
</dbReference>
<dbReference type="RefSeq" id="WP_276727231.1">
    <property type="nucleotide sequence ID" value="NZ_JAFKMR010000010.1"/>
</dbReference>
<evidence type="ECO:0000313" key="6">
    <source>
        <dbReference type="EMBL" id="MBN8743021.1"/>
    </source>
</evidence>
<feature type="domain" description="J" evidence="5">
    <location>
        <begin position="6"/>
        <end position="78"/>
    </location>
</feature>
<dbReference type="GO" id="GO:0044571">
    <property type="term" value="P:[2Fe-2S] cluster assembly"/>
    <property type="evidence" value="ECO:0007669"/>
    <property type="project" value="InterPro"/>
</dbReference>
<evidence type="ECO:0000256" key="4">
    <source>
        <dbReference type="HAMAP-Rule" id="MF_00682"/>
    </source>
</evidence>
<evidence type="ECO:0000313" key="7">
    <source>
        <dbReference type="Proteomes" id="UP000664800"/>
    </source>
</evidence>
<dbReference type="InterPro" id="IPR036386">
    <property type="entry name" value="HscB_C_sf"/>
</dbReference>
<dbReference type="InterPro" id="IPR001623">
    <property type="entry name" value="DnaJ_domain"/>
</dbReference>
<reference evidence="6" key="1">
    <citation type="submission" date="2021-02" db="EMBL/GenBank/DDBJ databases">
        <title>Thiocyanate and organic carbon inputs drive convergent selection for specific autotrophic Afipia and Thiobacillus strains within complex microbiomes.</title>
        <authorList>
            <person name="Huddy R.J."/>
            <person name="Sachdeva R."/>
            <person name="Kadzinga F."/>
            <person name="Kantor R.S."/>
            <person name="Harrison S.T.L."/>
            <person name="Banfield J.F."/>
        </authorList>
    </citation>
    <scope>NUCLEOTIDE SEQUENCE</scope>
    <source>
        <strain evidence="6">SCN18_13_7_16_R3_B_64_19</strain>
    </source>
</reference>
<name>A0A8I1MSK5_THIA3</name>
<protein>
    <recommendedName>
        <fullName evidence="4">Co-chaperone protein HscB homolog</fullName>
    </recommendedName>
</protein>
<dbReference type="SMART" id="SM00271">
    <property type="entry name" value="DnaJ"/>
    <property type="match status" value="1"/>
</dbReference>
<dbReference type="GO" id="GO:1990230">
    <property type="term" value="C:iron-sulfur cluster transfer complex"/>
    <property type="evidence" value="ECO:0007669"/>
    <property type="project" value="TreeGrafter"/>
</dbReference>
<dbReference type="PANTHER" id="PTHR14021">
    <property type="entry name" value="IRON-SULFUR CLUSTER CO-CHAPERONE PROTEIN HSCB"/>
    <property type="match status" value="1"/>
</dbReference>
<comment type="similarity">
    <text evidence="1 4">Belongs to the HscB family.</text>
</comment>
<keyword evidence="2 4" id="KW-0143">Chaperone</keyword>
<dbReference type="PANTHER" id="PTHR14021:SF15">
    <property type="entry name" value="IRON-SULFUR CLUSTER CO-CHAPERONE PROTEIN HSCB"/>
    <property type="match status" value="1"/>
</dbReference>
<accession>A0A8I1MSK5</accession>
<evidence type="ECO:0000256" key="3">
    <source>
        <dbReference type="ARBA" id="ARBA00025596"/>
    </source>
</evidence>
<dbReference type="SUPFAM" id="SSF46565">
    <property type="entry name" value="Chaperone J-domain"/>
    <property type="match status" value="1"/>
</dbReference>
<dbReference type="GO" id="GO:0051087">
    <property type="term" value="F:protein-folding chaperone binding"/>
    <property type="evidence" value="ECO:0007669"/>
    <property type="project" value="InterPro"/>
</dbReference>
<sequence>MDLAQSYFALFGLPETFSLDAAQLERARLAVQSQVHPDRFASGSDRDKRLAMQMAAQANAAYLTLKNPVQRASYLCERRGVAVQAENNTAMPTEFLMQQMQWREALDELREAADASGLHALQVEVQAQRAQRIEVIRQALDEQNVPQAAAEQVRALLFLDRFVEELRRTADALPQPSV</sequence>
<evidence type="ECO:0000256" key="2">
    <source>
        <dbReference type="ARBA" id="ARBA00023186"/>
    </source>
</evidence>
<evidence type="ECO:0000259" key="5">
    <source>
        <dbReference type="PROSITE" id="PS50076"/>
    </source>
</evidence>
<dbReference type="SUPFAM" id="SSF47144">
    <property type="entry name" value="HSC20 (HSCB), C-terminal oligomerisation domain"/>
    <property type="match status" value="1"/>
</dbReference>
<dbReference type="InterPro" id="IPR004640">
    <property type="entry name" value="HscB"/>
</dbReference>
<dbReference type="PROSITE" id="PS50076">
    <property type="entry name" value="DNAJ_2"/>
    <property type="match status" value="1"/>
</dbReference>
<dbReference type="GO" id="GO:0051259">
    <property type="term" value="P:protein complex oligomerization"/>
    <property type="evidence" value="ECO:0007669"/>
    <property type="project" value="InterPro"/>
</dbReference>
<dbReference type="Pfam" id="PF07743">
    <property type="entry name" value="HSCB_C"/>
    <property type="match status" value="1"/>
</dbReference>
<dbReference type="NCBIfam" id="NF002935">
    <property type="entry name" value="PRK03578.1"/>
    <property type="match status" value="1"/>
</dbReference>
<dbReference type="AlphaFoldDB" id="A0A8I1MSK5"/>
<comment type="subunit">
    <text evidence="4">Interacts with HscA and stimulates its ATPase activity.</text>
</comment>